<accession>A0A1B9Y2X8</accession>
<evidence type="ECO:0000259" key="1">
    <source>
        <dbReference type="Pfam" id="PF26110"/>
    </source>
</evidence>
<dbReference type="Pfam" id="PF26110">
    <property type="entry name" value="GAPS4b_N"/>
    <property type="match status" value="1"/>
</dbReference>
<evidence type="ECO:0000313" key="2">
    <source>
        <dbReference type="EMBL" id="OCK44051.1"/>
    </source>
</evidence>
<name>A0A1B9Y2X8_9FLAO</name>
<dbReference type="OrthoDB" id="2680312at2"/>
<reference evidence="2 3" key="1">
    <citation type="submission" date="2016-06" db="EMBL/GenBank/DDBJ databases">
        <title>Draft Genome Sequence of Tenacibaculum soleae UCD-KL19.</title>
        <authorList>
            <person name="Eisen J.A."/>
            <person name="Coil D.A."/>
            <person name="Lujan K.M."/>
        </authorList>
    </citation>
    <scope>NUCLEOTIDE SEQUENCE [LARGE SCALE GENOMIC DNA]</scope>
    <source>
        <strain evidence="2 3">UCD-KL19</strain>
    </source>
</reference>
<comment type="caution">
    <text evidence="2">The sequence shown here is derived from an EMBL/GenBank/DDBJ whole genome shotgun (WGS) entry which is preliminary data.</text>
</comment>
<keyword evidence="3" id="KW-1185">Reference proteome</keyword>
<dbReference type="STRING" id="447689.BA195_04990"/>
<dbReference type="Proteomes" id="UP000093186">
    <property type="component" value="Unassembled WGS sequence"/>
</dbReference>
<sequence>MKKDFLPQGDKVRQLLIKSEISSSKINNLLREKGVFIGRSKKNDSIPMLMKSIISPDDFEELYSAQKSKEESLKYRTSSIKCSKDFDLSEVFSSELDLNSKISKIHTYNPGYKVIGAPNFTIPDKNTVMVEYRIERENVLNDWTDNKTYHNGSVMLRKTSDGNVQISVQQNSTSRETFEVNNIIINETKRLLNYNSIINPQDDFISIKFKDFDNESRIKFFNSFMENLSLFLDFKSITDIDLYRDSDKKSHIDIKKFLDEIVNLKLNGKGLENHILLSKEEYHPNLIFSSVKLKYKLNYSDDVKGEAIIILSFPDYMRNKNEDSELQVSINFKLDKENRKKKLENLIRKKLLEHLEIKKINSYNLLKIKPSLTK</sequence>
<dbReference type="AlphaFoldDB" id="A0A1B9Y2X8"/>
<dbReference type="InterPro" id="IPR058955">
    <property type="entry name" value="GAPS4b_N"/>
</dbReference>
<gene>
    <name evidence="2" type="ORF">BA195_04990</name>
</gene>
<dbReference type="EMBL" id="MAKX01000001">
    <property type="protein sequence ID" value="OCK44051.1"/>
    <property type="molecule type" value="Genomic_DNA"/>
</dbReference>
<evidence type="ECO:0000313" key="3">
    <source>
        <dbReference type="Proteomes" id="UP000093186"/>
    </source>
</evidence>
<dbReference type="RefSeq" id="WP_068703054.1">
    <property type="nucleotide sequence ID" value="NZ_MAKX01000001.1"/>
</dbReference>
<protein>
    <recommendedName>
        <fullName evidence="1">GAPS4b N-terminal domain-containing protein</fullName>
    </recommendedName>
</protein>
<proteinExistence type="predicted"/>
<feature type="domain" description="GAPS4b N-terminal" evidence="1">
    <location>
        <begin position="10"/>
        <end position="71"/>
    </location>
</feature>
<organism evidence="2 3">
    <name type="scientific">Tenacibaculum soleae</name>
    <dbReference type="NCBI Taxonomy" id="447689"/>
    <lineage>
        <taxon>Bacteria</taxon>
        <taxon>Pseudomonadati</taxon>
        <taxon>Bacteroidota</taxon>
        <taxon>Flavobacteriia</taxon>
        <taxon>Flavobacteriales</taxon>
        <taxon>Flavobacteriaceae</taxon>
        <taxon>Tenacibaculum</taxon>
    </lineage>
</organism>